<feature type="region of interest" description="Disordered" evidence="1">
    <location>
        <begin position="1"/>
        <end position="47"/>
    </location>
</feature>
<dbReference type="EMBL" id="GECZ01026146">
    <property type="protein sequence ID" value="JAS43623.1"/>
    <property type="molecule type" value="Transcribed_RNA"/>
</dbReference>
<feature type="compositionally biased region" description="Basic residues" evidence="1">
    <location>
        <begin position="22"/>
        <end position="36"/>
    </location>
</feature>
<reference evidence="2" key="1">
    <citation type="submission" date="2015-11" db="EMBL/GenBank/DDBJ databases">
        <title>De novo transcriptome assembly of four potential Pierce s Disease insect vectors from Arizona vineyards.</title>
        <authorList>
            <person name="Tassone E.E."/>
        </authorList>
    </citation>
    <scope>NUCLEOTIDE SEQUENCE</scope>
</reference>
<proteinExistence type="predicted"/>
<name>A0A1B6F173_9HEMI</name>
<dbReference type="AlphaFoldDB" id="A0A1B6F173"/>
<organism evidence="2">
    <name type="scientific">Cuerna arida</name>
    <dbReference type="NCBI Taxonomy" id="1464854"/>
    <lineage>
        <taxon>Eukaryota</taxon>
        <taxon>Metazoa</taxon>
        <taxon>Ecdysozoa</taxon>
        <taxon>Arthropoda</taxon>
        <taxon>Hexapoda</taxon>
        <taxon>Insecta</taxon>
        <taxon>Pterygota</taxon>
        <taxon>Neoptera</taxon>
        <taxon>Paraneoptera</taxon>
        <taxon>Hemiptera</taxon>
        <taxon>Auchenorrhyncha</taxon>
        <taxon>Membracoidea</taxon>
        <taxon>Cicadellidae</taxon>
        <taxon>Cicadellinae</taxon>
        <taxon>Proconiini</taxon>
        <taxon>Cuerna</taxon>
    </lineage>
</organism>
<protein>
    <submittedName>
        <fullName evidence="2">Uncharacterized protein</fullName>
    </submittedName>
</protein>
<sequence>SEPKSVEDDADGENDPKPELLRKKKQKKSLKQKSKRSSQAFNDSDLVDQDLKESSAIEEVDNSPITQDILDSREVLKVFAKNLNYHNEKLRKFYSKTRKSNRNYRS</sequence>
<feature type="non-terminal residue" evidence="2">
    <location>
        <position position="1"/>
    </location>
</feature>
<accession>A0A1B6F173</accession>
<evidence type="ECO:0000313" key="2">
    <source>
        <dbReference type="EMBL" id="JAS43623.1"/>
    </source>
</evidence>
<feature type="non-terminal residue" evidence="2">
    <location>
        <position position="106"/>
    </location>
</feature>
<evidence type="ECO:0000256" key="1">
    <source>
        <dbReference type="SAM" id="MobiDB-lite"/>
    </source>
</evidence>
<gene>
    <name evidence="2" type="ORF">g.49803</name>
</gene>